<feature type="transmembrane region" description="Helical" evidence="1">
    <location>
        <begin position="77"/>
        <end position="95"/>
    </location>
</feature>
<feature type="transmembrane region" description="Helical" evidence="1">
    <location>
        <begin position="101"/>
        <end position="117"/>
    </location>
</feature>
<keyword evidence="1" id="KW-0472">Membrane</keyword>
<keyword evidence="1" id="KW-1133">Transmembrane helix</keyword>
<evidence type="ECO:0000313" key="2">
    <source>
        <dbReference type="EMBL" id="NMG45943.1"/>
    </source>
</evidence>
<sequence>MANQRIDGNNNVQVGHVGGDLVIGESFDPHNPNLIACPSCWKLTSRYAAPCRCGFQVAAHFAALARRERKEKLIKRAVLLSVVGLPALLGSTHIASTFGGPLMWVGLGLLALAYMHVQAADRL</sequence>
<dbReference type="RefSeq" id="WP_169257775.1">
    <property type="nucleotide sequence ID" value="NZ_WTVN01000042.1"/>
</dbReference>
<protein>
    <submittedName>
        <fullName evidence="2">Uncharacterized protein</fullName>
    </submittedName>
</protein>
<keyword evidence="3" id="KW-1185">Reference proteome</keyword>
<reference evidence="2 3" key="1">
    <citation type="submission" date="2019-12" db="EMBL/GenBank/DDBJ databases">
        <title>Comparative genomics gives insights into the taxonomy of the Azoarcus-Aromatoleum group and reveals separate origins of nif in the plant-associated Azoarcus and non-plant-associated Aromatoleum sub-groups.</title>
        <authorList>
            <person name="Lafos M."/>
            <person name="Maluk M."/>
            <person name="Batista M."/>
            <person name="Junghare M."/>
            <person name="Carmona M."/>
            <person name="Faoro H."/>
            <person name="Cruz L.M."/>
            <person name="Battistoni F."/>
            <person name="De Souza E."/>
            <person name="Pedrosa F."/>
            <person name="Chen W.-M."/>
            <person name="Poole P.S."/>
            <person name="Dixon R.A."/>
            <person name="James E.K."/>
        </authorList>
    </citation>
    <scope>NUCLEOTIDE SEQUENCE [LARGE SCALE GENOMIC DNA]</scope>
    <source>
        <strain evidence="2 3">Td21</strain>
    </source>
</reference>
<evidence type="ECO:0000313" key="3">
    <source>
        <dbReference type="Proteomes" id="UP000623795"/>
    </source>
</evidence>
<dbReference type="EMBL" id="WTVN01000042">
    <property type="protein sequence ID" value="NMG45943.1"/>
    <property type="molecule type" value="Genomic_DNA"/>
</dbReference>
<comment type="caution">
    <text evidence="2">The sequence shown here is derived from an EMBL/GenBank/DDBJ whole genome shotgun (WGS) entry which is preliminary data.</text>
</comment>
<keyword evidence="1" id="KW-0812">Transmembrane</keyword>
<organism evidence="2 3">
    <name type="scientific">Aromatoleum toluvorans</name>
    <dbReference type="NCBI Taxonomy" id="92002"/>
    <lineage>
        <taxon>Bacteria</taxon>
        <taxon>Pseudomonadati</taxon>
        <taxon>Pseudomonadota</taxon>
        <taxon>Betaproteobacteria</taxon>
        <taxon>Rhodocyclales</taxon>
        <taxon>Rhodocyclaceae</taxon>
        <taxon>Aromatoleum</taxon>
    </lineage>
</organism>
<gene>
    <name evidence="2" type="ORF">GPA22_19685</name>
</gene>
<evidence type="ECO:0000256" key="1">
    <source>
        <dbReference type="SAM" id="Phobius"/>
    </source>
</evidence>
<proteinExistence type="predicted"/>
<accession>A0ABX1Q2R5</accession>
<dbReference type="Proteomes" id="UP000623795">
    <property type="component" value="Unassembled WGS sequence"/>
</dbReference>
<name>A0ABX1Q2R5_9RHOO</name>